<evidence type="ECO:0000256" key="10">
    <source>
        <dbReference type="ARBA" id="ARBA00023136"/>
    </source>
</evidence>
<keyword evidence="15" id="KW-1185">Reference proteome</keyword>
<dbReference type="SUPFAM" id="SSF55874">
    <property type="entry name" value="ATPase domain of HSP90 chaperone/DNA topoisomerase II/histidine kinase"/>
    <property type="match status" value="1"/>
</dbReference>
<evidence type="ECO:0000256" key="1">
    <source>
        <dbReference type="ARBA" id="ARBA00000085"/>
    </source>
</evidence>
<keyword evidence="6 11" id="KW-0812">Transmembrane</keyword>
<dbReference type="Gene3D" id="1.10.287.130">
    <property type="match status" value="1"/>
</dbReference>
<keyword evidence="7 14" id="KW-0418">Kinase</keyword>
<evidence type="ECO:0000256" key="5">
    <source>
        <dbReference type="ARBA" id="ARBA00022679"/>
    </source>
</evidence>
<evidence type="ECO:0000259" key="12">
    <source>
        <dbReference type="PROSITE" id="PS50109"/>
    </source>
</evidence>
<dbReference type="InterPro" id="IPR036097">
    <property type="entry name" value="HisK_dim/P_sf"/>
</dbReference>
<keyword evidence="5" id="KW-0808">Transferase</keyword>
<dbReference type="GO" id="GO:0000155">
    <property type="term" value="F:phosphorelay sensor kinase activity"/>
    <property type="evidence" value="ECO:0007669"/>
    <property type="project" value="InterPro"/>
</dbReference>
<dbReference type="InterPro" id="IPR003660">
    <property type="entry name" value="HAMP_dom"/>
</dbReference>
<dbReference type="EC" id="2.7.13.3" evidence="3"/>
<keyword evidence="8 11" id="KW-1133">Transmembrane helix</keyword>
<dbReference type="GO" id="GO:0005886">
    <property type="term" value="C:plasma membrane"/>
    <property type="evidence" value="ECO:0007669"/>
    <property type="project" value="TreeGrafter"/>
</dbReference>
<evidence type="ECO:0000256" key="8">
    <source>
        <dbReference type="ARBA" id="ARBA00022989"/>
    </source>
</evidence>
<feature type="domain" description="Histidine kinase" evidence="12">
    <location>
        <begin position="249"/>
        <end position="453"/>
    </location>
</feature>
<comment type="subcellular location">
    <subcellularLocation>
        <location evidence="2">Membrane</location>
    </subcellularLocation>
</comment>
<evidence type="ECO:0000313" key="14">
    <source>
        <dbReference type="EMBL" id="QIK36662.1"/>
    </source>
</evidence>
<keyword evidence="9" id="KW-0902">Two-component regulatory system</keyword>
<dbReference type="EMBL" id="CP048029">
    <property type="protein sequence ID" value="QIK36662.1"/>
    <property type="molecule type" value="Genomic_DNA"/>
</dbReference>
<dbReference type="Pfam" id="PF00512">
    <property type="entry name" value="HisKA"/>
    <property type="match status" value="1"/>
</dbReference>
<evidence type="ECO:0000256" key="9">
    <source>
        <dbReference type="ARBA" id="ARBA00023012"/>
    </source>
</evidence>
<comment type="catalytic activity">
    <reaction evidence="1">
        <text>ATP + protein L-histidine = ADP + protein N-phospho-L-histidine.</text>
        <dbReference type="EC" id="2.7.13.3"/>
    </reaction>
</comment>
<gene>
    <name evidence="14" type="ORF">GWK36_00095</name>
</gene>
<dbReference type="InterPro" id="IPR050428">
    <property type="entry name" value="TCS_sensor_his_kinase"/>
</dbReference>
<feature type="transmembrane region" description="Helical" evidence="11">
    <location>
        <begin position="173"/>
        <end position="193"/>
    </location>
</feature>
<evidence type="ECO:0000256" key="3">
    <source>
        <dbReference type="ARBA" id="ARBA00012438"/>
    </source>
</evidence>
<feature type="domain" description="HAMP" evidence="13">
    <location>
        <begin position="190"/>
        <end position="241"/>
    </location>
</feature>
<dbReference type="InterPro" id="IPR005467">
    <property type="entry name" value="His_kinase_dom"/>
</dbReference>
<dbReference type="PROSITE" id="PS50885">
    <property type="entry name" value="HAMP"/>
    <property type="match status" value="1"/>
</dbReference>
<keyword evidence="4" id="KW-0597">Phosphoprotein</keyword>
<evidence type="ECO:0000259" key="13">
    <source>
        <dbReference type="PROSITE" id="PS50885"/>
    </source>
</evidence>
<evidence type="ECO:0000256" key="11">
    <source>
        <dbReference type="SAM" id="Phobius"/>
    </source>
</evidence>
<dbReference type="InterPro" id="IPR036890">
    <property type="entry name" value="HATPase_C_sf"/>
</dbReference>
<evidence type="ECO:0000256" key="6">
    <source>
        <dbReference type="ARBA" id="ARBA00022692"/>
    </source>
</evidence>
<dbReference type="CDD" id="cd00082">
    <property type="entry name" value="HisKA"/>
    <property type="match status" value="1"/>
</dbReference>
<evidence type="ECO:0000313" key="15">
    <source>
        <dbReference type="Proteomes" id="UP000502699"/>
    </source>
</evidence>
<feature type="transmembrane region" description="Helical" evidence="11">
    <location>
        <begin position="12"/>
        <end position="36"/>
    </location>
</feature>
<dbReference type="AlphaFoldDB" id="A0A6G7V9M8"/>
<organism evidence="14 15">
    <name type="scientific">Caldichromatium japonicum</name>
    <dbReference type="NCBI Taxonomy" id="2699430"/>
    <lineage>
        <taxon>Bacteria</taxon>
        <taxon>Pseudomonadati</taxon>
        <taxon>Pseudomonadota</taxon>
        <taxon>Gammaproteobacteria</taxon>
        <taxon>Chromatiales</taxon>
        <taxon>Chromatiaceae</taxon>
        <taxon>Caldichromatium</taxon>
    </lineage>
</organism>
<dbReference type="PROSITE" id="PS50109">
    <property type="entry name" value="HIS_KIN"/>
    <property type="match status" value="1"/>
</dbReference>
<reference evidence="15" key="1">
    <citation type="submission" date="2020-01" db="EMBL/GenBank/DDBJ databases">
        <title>Caldichromatium gen. nov., sp. nov., a thermophilic purple sulfur bacterium member of the family Chromatiaceae isolated from Nakabusa hot spring, Japan.</title>
        <authorList>
            <person name="Saini M.K."/>
            <person name="Hanada S."/>
            <person name="Tank M."/>
        </authorList>
    </citation>
    <scope>NUCLEOTIDE SEQUENCE [LARGE SCALE GENOMIC DNA]</scope>
    <source>
        <strain evidence="15">No.7</strain>
    </source>
</reference>
<accession>A0A6G7V9M8</accession>
<dbReference type="PANTHER" id="PTHR45436">
    <property type="entry name" value="SENSOR HISTIDINE KINASE YKOH"/>
    <property type="match status" value="1"/>
</dbReference>
<dbReference type="RefSeq" id="WP_166268989.1">
    <property type="nucleotide sequence ID" value="NZ_CP048029.1"/>
</dbReference>
<evidence type="ECO:0000256" key="7">
    <source>
        <dbReference type="ARBA" id="ARBA00022777"/>
    </source>
</evidence>
<dbReference type="SUPFAM" id="SSF47384">
    <property type="entry name" value="Homodimeric domain of signal transducing histidine kinase"/>
    <property type="match status" value="1"/>
</dbReference>
<dbReference type="SMART" id="SM00387">
    <property type="entry name" value="HATPase_c"/>
    <property type="match status" value="1"/>
</dbReference>
<dbReference type="Proteomes" id="UP000502699">
    <property type="component" value="Chromosome"/>
</dbReference>
<protein>
    <recommendedName>
        <fullName evidence="3">histidine kinase</fullName>
        <ecNumber evidence="3">2.7.13.3</ecNumber>
    </recommendedName>
</protein>
<dbReference type="Gene3D" id="3.30.565.10">
    <property type="entry name" value="Histidine kinase-like ATPase, C-terminal domain"/>
    <property type="match status" value="1"/>
</dbReference>
<dbReference type="PRINTS" id="PR00344">
    <property type="entry name" value="BCTRLSENSOR"/>
</dbReference>
<dbReference type="PANTHER" id="PTHR45436:SF5">
    <property type="entry name" value="SENSOR HISTIDINE KINASE TRCS"/>
    <property type="match status" value="1"/>
</dbReference>
<sequence>MPGAGRSLRGRLWLAAGLSIALALLIAAFSLSGLFARHVERHLASELDDWLNQLAAAVTIDPDGSVRLTHALREPAFNQPLSGLYWQVDRRGQPGILRSRSLWDEVLRSPNDPDPAIQTLYLNGPAGQTLLVRTRWVRTNRGSPDAELRLILARDRSEIKQARDQFAADQRPYLLLIALLLLLATAVQIQTGLAPLESLRREVELIRLGRAARLSAQVPDEVQPLIHALNDLLDARERAIERARAWTADLAHGMKTPLNVLAADAERLRRAGHPQLADDLEQLAETMRRQVERELIRARVRSGQIPTAVGADLGSTLRRIQQVLTRTPTGERLRWQMSVPAGIQVALMPEDLFELLGNLLENANKWAHTRVEVYVHLAPPEVMIEVADDGPGVDEVHWSRLGERGLRLDEQQAGHGLGLAIVRDVIDAYGGALAFGRAEAGGLSVRVRLPLIK</sequence>
<keyword evidence="10 11" id="KW-0472">Membrane</keyword>
<dbReference type="InterPro" id="IPR003594">
    <property type="entry name" value="HATPase_dom"/>
</dbReference>
<evidence type="ECO:0000256" key="4">
    <source>
        <dbReference type="ARBA" id="ARBA00022553"/>
    </source>
</evidence>
<proteinExistence type="predicted"/>
<name>A0A6G7V9M8_9GAMM</name>
<dbReference type="InterPro" id="IPR003661">
    <property type="entry name" value="HisK_dim/P_dom"/>
</dbReference>
<dbReference type="KEGG" id="cjap:GWK36_00095"/>
<dbReference type="Pfam" id="PF02518">
    <property type="entry name" value="HATPase_c"/>
    <property type="match status" value="1"/>
</dbReference>
<evidence type="ECO:0000256" key="2">
    <source>
        <dbReference type="ARBA" id="ARBA00004370"/>
    </source>
</evidence>
<dbReference type="InterPro" id="IPR004358">
    <property type="entry name" value="Sig_transdc_His_kin-like_C"/>
</dbReference>